<dbReference type="OrthoDB" id="10266005at2759"/>
<dbReference type="AlphaFoldDB" id="A0A2V0NRI9"/>
<name>A0A2V0NRI9_9CHLO</name>
<dbReference type="PANTHER" id="PTHR35716">
    <property type="entry name" value="OS05G0574700 PROTEIN-RELATED"/>
    <property type="match status" value="1"/>
</dbReference>
<dbReference type="STRING" id="307507.A0A2V0NRI9"/>
<evidence type="ECO:0000313" key="2">
    <source>
        <dbReference type="EMBL" id="GBF90241.1"/>
    </source>
</evidence>
<feature type="region of interest" description="Disordered" evidence="1">
    <location>
        <begin position="1"/>
        <end position="52"/>
    </location>
</feature>
<protein>
    <submittedName>
        <fullName evidence="2">Uncharacterized protein</fullName>
    </submittedName>
</protein>
<sequence>MLANSQAARGRALGRGGGGRGSSSSGTPAPAPKRRETRPARRTRISTHAAANDEARGAVPDFAPIVSLGDGAYILRSFVRPAHAAAPRFDLDLEGALQLQLDALQRNNSPYPDHGVEVMYRFAAFDPFERSKYFGRSFDLGQFERFRRVWHTPAFKTLLNHDSADVIGRFQMGEGKCALRVLARHDAPLEERTFTVTMVQRQGGPYDGYWLTDSVICDSVCWDDPSVIISW</sequence>
<dbReference type="InParanoid" id="A0A2V0NRI9"/>
<dbReference type="EMBL" id="BDRX01000015">
    <property type="protein sequence ID" value="GBF90241.1"/>
    <property type="molecule type" value="Genomic_DNA"/>
</dbReference>
<keyword evidence="3" id="KW-1185">Reference proteome</keyword>
<evidence type="ECO:0000256" key="1">
    <source>
        <dbReference type="SAM" id="MobiDB-lite"/>
    </source>
</evidence>
<dbReference type="FunCoup" id="A0A2V0NRI9">
    <property type="interactions" value="613"/>
</dbReference>
<proteinExistence type="predicted"/>
<accession>A0A2V0NRI9</accession>
<comment type="caution">
    <text evidence="2">The sequence shown here is derived from an EMBL/GenBank/DDBJ whole genome shotgun (WGS) entry which is preliminary data.</text>
</comment>
<gene>
    <name evidence="2" type="ORF">Rsub_03374</name>
</gene>
<dbReference type="Proteomes" id="UP000247498">
    <property type="component" value="Unassembled WGS sequence"/>
</dbReference>
<reference evidence="2 3" key="1">
    <citation type="journal article" date="2018" name="Sci. Rep.">
        <title>Raphidocelis subcapitata (=Pseudokirchneriella subcapitata) provides an insight into genome evolution and environmental adaptations in the Sphaeropleales.</title>
        <authorList>
            <person name="Suzuki S."/>
            <person name="Yamaguchi H."/>
            <person name="Nakajima N."/>
            <person name="Kawachi M."/>
        </authorList>
    </citation>
    <scope>NUCLEOTIDE SEQUENCE [LARGE SCALE GENOMIC DNA]</scope>
    <source>
        <strain evidence="2 3">NIES-35</strain>
    </source>
</reference>
<dbReference type="PANTHER" id="PTHR35716:SF1">
    <property type="entry name" value="OS05G0574700 PROTEIN"/>
    <property type="match status" value="1"/>
</dbReference>
<organism evidence="2 3">
    <name type="scientific">Raphidocelis subcapitata</name>
    <dbReference type="NCBI Taxonomy" id="307507"/>
    <lineage>
        <taxon>Eukaryota</taxon>
        <taxon>Viridiplantae</taxon>
        <taxon>Chlorophyta</taxon>
        <taxon>core chlorophytes</taxon>
        <taxon>Chlorophyceae</taxon>
        <taxon>CS clade</taxon>
        <taxon>Sphaeropleales</taxon>
        <taxon>Selenastraceae</taxon>
        <taxon>Raphidocelis</taxon>
    </lineage>
</organism>
<evidence type="ECO:0000313" key="3">
    <source>
        <dbReference type="Proteomes" id="UP000247498"/>
    </source>
</evidence>